<keyword evidence="4 5" id="KW-0234">DNA repair</keyword>
<dbReference type="EC" id="3.2.2.-" evidence="5"/>
<dbReference type="GO" id="GO:0003905">
    <property type="term" value="F:alkylbase DNA N-glycosylase activity"/>
    <property type="evidence" value="ECO:0007669"/>
    <property type="project" value="InterPro"/>
</dbReference>
<keyword evidence="3 5" id="KW-0378">Hydrolase</keyword>
<dbReference type="Pfam" id="PF02245">
    <property type="entry name" value="Pur_DNA_glyco"/>
    <property type="match status" value="1"/>
</dbReference>
<dbReference type="HOGENOM" id="CLU_060471_2_0_9"/>
<evidence type="ECO:0000256" key="3">
    <source>
        <dbReference type="ARBA" id="ARBA00022801"/>
    </source>
</evidence>
<dbReference type="InterPro" id="IPR036995">
    <property type="entry name" value="MPG_sf"/>
</dbReference>
<dbReference type="PANTHER" id="PTHR10429:SF0">
    <property type="entry name" value="DNA-3-METHYLADENINE GLYCOSYLASE"/>
    <property type="match status" value="1"/>
</dbReference>
<dbReference type="NCBIfam" id="NF002002">
    <property type="entry name" value="PRK00802.1-2"/>
    <property type="match status" value="1"/>
</dbReference>
<dbReference type="InterPro" id="IPR011034">
    <property type="entry name" value="Formyl_transferase-like_C_sf"/>
</dbReference>
<comment type="similarity">
    <text evidence="1 5">Belongs to the DNA glycosylase MPG family.</text>
</comment>
<dbReference type="GO" id="GO:0006284">
    <property type="term" value="P:base-excision repair"/>
    <property type="evidence" value="ECO:0007669"/>
    <property type="project" value="InterPro"/>
</dbReference>
<evidence type="ECO:0000256" key="2">
    <source>
        <dbReference type="ARBA" id="ARBA00022763"/>
    </source>
</evidence>
<dbReference type="PANTHER" id="PTHR10429">
    <property type="entry name" value="DNA-3-METHYLADENINE GLYCOSYLASE"/>
    <property type="match status" value="1"/>
</dbReference>
<organism evidence="6 7">
    <name type="scientific">Priestia megaterium (strain ATCC 14581 / DSM 32 / CCUG 1817 / JCM 2506 / NBRC 15308 / NCIMB 9376 / NCTC 10342 / NRRL B-14308 / VKM B-512 / Ford 19)</name>
    <name type="common">Bacillus megaterium</name>
    <dbReference type="NCBI Taxonomy" id="1348623"/>
    <lineage>
        <taxon>Bacteria</taxon>
        <taxon>Bacillati</taxon>
        <taxon>Bacillota</taxon>
        <taxon>Bacilli</taxon>
        <taxon>Bacillales</taxon>
        <taxon>Bacillaceae</taxon>
        <taxon>Priestia</taxon>
    </lineage>
</organism>
<dbReference type="KEGG" id="bmeg:BG04_4461"/>
<evidence type="ECO:0000256" key="4">
    <source>
        <dbReference type="ARBA" id="ARBA00023204"/>
    </source>
</evidence>
<dbReference type="HAMAP" id="MF_00527">
    <property type="entry name" value="3MGH"/>
    <property type="match status" value="1"/>
</dbReference>
<evidence type="ECO:0000313" key="6">
    <source>
        <dbReference type="EMBL" id="AJI21805.1"/>
    </source>
</evidence>
<reference evidence="6 7" key="1">
    <citation type="journal article" date="2015" name="Genome Announc.">
        <title>Complete genome sequences for 35 biothreat assay-relevant bacillus species.</title>
        <authorList>
            <person name="Johnson S.L."/>
            <person name="Daligault H.E."/>
            <person name="Davenport K.W."/>
            <person name="Jaissle J."/>
            <person name="Frey K.G."/>
            <person name="Ladner J.T."/>
            <person name="Broomall S.M."/>
            <person name="Bishop-Lilly K.A."/>
            <person name="Bruce D.C."/>
            <person name="Gibbons H.S."/>
            <person name="Coyne S.R."/>
            <person name="Lo C.C."/>
            <person name="Meincke L."/>
            <person name="Munk A.C."/>
            <person name="Koroleva G.I."/>
            <person name="Rosenzweig C.N."/>
            <person name="Palacios G.F."/>
            <person name="Redden C.L."/>
            <person name="Minogue T.D."/>
            <person name="Chain P.S."/>
        </authorList>
    </citation>
    <scope>NUCLEOTIDE SEQUENCE [LARGE SCALE GENOMIC DNA]</scope>
    <source>
        <strain evidence="7">ATCC 14581 / DSM 32 / JCM 2506 / NBRC 15308 / NCIMB 9376 / NCTC 10342 / NRRL B-14308 / VKM B-512</strain>
    </source>
</reference>
<dbReference type="InterPro" id="IPR003180">
    <property type="entry name" value="MPG"/>
</dbReference>
<dbReference type="FunFam" id="3.10.300.10:FF:000001">
    <property type="entry name" value="Putative 3-methyladenine DNA glycosylase"/>
    <property type="match status" value="1"/>
</dbReference>
<evidence type="ECO:0000313" key="7">
    <source>
        <dbReference type="Proteomes" id="UP000031829"/>
    </source>
</evidence>
<gene>
    <name evidence="6" type="ORF">BG04_4461</name>
</gene>
<dbReference type="SUPFAM" id="SSF50486">
    <property type="entry name" value="FMT C-terminal domain-like"/>
    <property type="match status" value="1"/>
</dbReference>
<dbReference type="NCBIfam" id="TIGR00567">
    <property type="entry name" value="3mg"/>
    <property type="match status" value="1"/>
</dbReference>
<proteinExistence type="inferred from homology"/>
<dbReference type="GO" id="GO:0003677">
    <property type="term" value="F:DNA binding"/>
    <property type="evidence" value="ECO:0007669"/>
    <property type="project" value="InterPro"/>
</dbReference>
<dbReference type="AlphaFoldDB" id="A0A0B6AA15"/>
<evidence type="ECO:0000256" key="5">
    <source>
        <dbReference type="HAMAP-Rule" id="MF_00527"/>
    </source>
</evidence>
<keyword evidence="2 5" id="KW-0227">DNA damage</keyword>
<sequence length="202" mass="22601">MTRSLLAIEPLPLLFYQQPTLELAQSLLGCLLVHETAEGTASGFIVETEAYKGPFDRAAHSFNNRRTKRTEVMFGRSGHAYTHTMHTHCLLNVVSSDIDCPEGVLIRAIEPFSGKNLMKHRRRGMENEINWTNGPGKLTKALGVSMDLYGHDLTSPPLYIARGFTPSEISAGPRVGIDNSGEAKDYPWRFWVANHPFVSKFR</sequence>
<dbReference type="GeneID" id="93642466"/>
<dbReference type="Gene3D" id="3.10.300.10">
    <property type="entry name" value="Methylpurine-DNA glycosylase (MPG)"/>
    <property type="match status" value="1"/>
</dbReference>
<dbReference type="CDD" id="cd00540">
    <property type="entry name" value="AAG"/>
    <property type="match status" value="1"/>
</dbReference>
<evidence type="ECO:0000256" key="1">
    <source>
        <dbReference type="ARBA" id="ARBA00009232"/>
    </source>
</evidence>
<dbReference type="Proteomes" id="UP000031829">
    <property type="component" value="Chromosome"/>
</dbReference>
<protein>
    <recommendedName>
        <fullName evidence="5">Putative 3-methyladenine DNA glycosylase</fullName>
        <ecNumber evidence="5">3.2.2.-</ecNumber>
    </recommendedName>
</protein>
<name>A0A0B6AA15_PRIM2</name>
<dbReference type="EMBL" id="CP009920">
    <property type="protein sequence ID" value="AJI21805.1"/>
    <property type="molecule type" value="Genomic_DNA"/>
</dbReference>
<accession>A0A0B6AA15</accession>
<dbReference type="RefSeq" id="WP_034652533.1">
    <property type="nucleotide sequence ID" value="NZ_BCVB01000005.1"/>
</dbReference>